<accession>A0A7W6DRR9</accession>
<dbReference type="SMART" id="SM00283">
    <property type="entry name" value="MA"/>
    <property type="match status" value="1"/>
</dbReference>
<evidence type="ECO:0000313" key="7">
    <source>
        <dbReference type="EMBL" id="MBB3987609.1"/>
    </source>
</evidence>
<proteinExistence type="inferred from homology"/>
<dbReference type="PANTHER" id="PTHR43531">
    <property type="entry name" value="PROTEIN ICFG"/>
    <property type="match status" value="1"/>
</dbReference>
<keyword evidence="4" id="KW-1133">Transmembrane helix</keyword>
<keyword evidence="1" id="KW-0145">Chemotaxis</keyword>
<feature type="domain" description="HAMP" evidence="6">
    <location>
        <begin position="137"/>
        <end position="189"/>
    </location>
</feature>
<organism evidence="7 8">
    <name type="scientific">Sagittula marina</name>
    <dbReference type="NCBI Taxonomy" id="943940"/>
    <lineage>
        <taxon>Bacteria</taxon>
        <taxon>Pseudomonadati</taxon>
        <taxon>Pseudomonadota</taxon>
        <taxon>Alphaproteobacteria</taxon>
        <taxon>Rhodobacterales</taxon>
        <taxon>Roseobacteraceae</taxon>
        <taxon>Sagittula</taxon>
    </lineage>
</organism>
<dbReference type="GO" id="GO:0007165">
    <property type="term" value="P:signal transduction"/>
    <property type="evidence" value="ECO:0007669"/>
    <property type="project" value="UniProtKB-KW"/>
</dbReference>
<feature type="domain" description="Methyl-accepting transducer" evidence="5">
    <location>
        <begin position="288"/>
        <end position="517"/>
    </location>
</feature>
<dbReference type="PRINTS" id="PR00260">
    <property type="entry name" value="CHEMTRNSDUCR"/>
</dbReference>
<dbReference type="SUPFAM" id="SSF58104">
    <property type="entry name" value="Methyl-accepting chemotaxis protein (MCP) signaling domain"/>
    <property type="match status" value="1"/>
</dbReference>
<evidence type="ECO:0000313" key="8">
    <source>
        <dbReference type="Proteomes" id="UP000541426"/>
    </source>
</evidence>
<dbReference type="EMBL" id="JACIEJ010000011">
    <property type="protein sequence ID" value="MBB3987609.1"/>
    <property type="molecule type" value="Genomic_DNA"/>
</dbReference>
<dbReference type="PANTHER" id="PTHR43531:SF11">
    <property type="entry name" value="METHYL-ACCEPTING CHEMOTAXIS PROTEIN 3"/>
    <property type="match status" value="1"/>
</dbReference>
<feature type="domain" description="HAMP" evidence="6">
    <location>
        <begin position="231"/>
        <end position="283"/>
    </location>
</feature>
<evidence type="ECO:0000256" key="2">
    <source>
        <dbReference type="ARBA" id="ARBA00029447"/>
    </source>
</evidence>
<evidence type="ECO:0000259" key="5">
    <source>
        <dbReference type="PROSITE" id="PS50111"/>
    </source>
</evidence>
<evidence type="ECO:0000256" key="1">
    <source>
        <dbReference type="ARBA" id="ARBA00022500"/>
    </source>
</evidence>
<keyword evidence="8" id="KW-1185">Reference proteome</keyword>
<keyword evidence="3" id="KW-0807">Transducer</keyword>
<sequence length="548" mass="59345">MKMLMMRRHEKDFIMREDTKYLDRLNARVEEFEAFPAYWYRDEEQRATIQALMETYQSSFAAFVERTLQVNDLTTDLSDRFAAAEPILEALVASVGEFTDAFVTESEQQKALTERRSIVASTTGIVAFMVIAFYLSHLISGPMRQIGSALRDMADGRFDALLPKSRISEVAAISQAVDVSRQSQQERERLNAEMAVVIDAFAEGDFSSRIHVSETENDSAKMTQGINQIAEIVETGLSDVRLTMAALATGDLTERMNGGHKGVFADIAQAADELADTLAGIIRQLAESSSMLENTSREIAAASMDASRRGESNAASLEETTAALQMLSDQVKQTSANAKSADALVKSAQATGRSAITVGDETTSSIMRIKVVSDKIAKAMRVIEDISFQTQLLALNAGVEAARSGEAGAGFAVVASEVRTLAKQSADVTVDINELIKHNEIEVSSGVEQVGRSSAALAQIVGSMDRMVTVVDEVTSATVEQADSISEVNVAMNQLDKNTQQNAAVMEETSASTQLLEEEAAKLAALIRRFKIDDDRANTYHASESAAA</sequence>
<dbReference type="AlphaFoldDB" id="A0A7W6DRR9"/>
<keyword evidence="4" id="KW-0812">Transmembrane</keyword>
<dbReference type="GO" id="GO:0004888">
    <property type="term" value="F:transmembrane signaling receptor activity"/>
    <property type="evidence" value="ECO:0007669"/>
    <property type="project" value="InterPro"/>
</dbReference>
<dbReference type="InterPro" id="IPR051310">
    <property type="entry name" value="MCP_chemotaxis"/>
</dbReference>
<dbReference type="Gene3D" id="6.10.340.10">
    <property type="match status" value="1"/>
</dbReference>
<dbReference type="InterPro" id="IPR004089">
    <property type="entry name" value="MCPsignal_dom"/>
</dbReference>
<dbReference type="Pfam" id="PF00672">
    <property type="entry name" value="HAMP"/>
    <property type="match status" value="1"/>
</dbReference>
<name>A0A7W6DRR9_9RHOB</name>
<dbReference type="Proteomes" id="UP000541426">
    <property type="component" value="Unassembled WGS sequence"/>
</dbReference>
<dbReference type="Pfam" id="PF18947">
    <property type="entry name" value="HAMP_2"/>
    <property type="match status" value="1"/>
</dbReference>
<dbReference type="GO" id="GO:0016020">
    <property type="term" value="C:membrane"/>
    <property type="evidence" value="ECO:0007669"/>
    <property type="project" value="InterPro"/>
</dbReference>
<feature type="transmembrane region" description="Helical" evidence="4">
    <location>
        <begin position="118"/>
        <end position="139"/>
    </location>
</feature>
<evidence type="ECO:0000256" key="4">
    <source>
        <dbReference type="SAM" id="Phobius"/>
    </source>
</evidence>
<dbReference type="Pfam" id="PF00015">
    <property type="entry name" value="MCPsignal"/>
    <property type="match status" value="1"/>
</dbReference>
<dbReference type="PROSITE" id="PS50111">
    <property type="entry name" value="CHEMOTAXIS_TRANSDUC_2"/>
    <property type="match status" value="1"/>
</dbReference>
<dbReference type="GO" id="GO:0006935">
    <property type="term" value="P:chemotaxis"/>
    <property type="evidence" value="ECO:0007669"/>
    <property type="project" value="UniProtKB-KW"/>
</dbReference>
<evidence type="ECO:0000256" key="3">
    <source>
        <dbReference type="PROSITE-ProRule" id="PRU00284"/>
    </source>
</evidence>
<keyword evidence="4" id="KW-0472">Membrane</keyword>
<dbReference type="InterPro" id="IPR004090">
    <property type="entry name" value="Chemotax_Me-accpt_rcpt"/>
</dbReference>
<evidence type="ECO:0000259" key="6">
    <source>
        <dbReference type="PROSITE" id="PS50885"/>
    </source>
</evidence>
<comment type="similarity">
    <text evidence="2">Belongs to the methyl-accepting chemotaxis (MCP) protein family.</text>
</comment>
<dbReference type="SMART" id="SM00304">
    <property type="entry name" value="HAMP"/>
    <property type="match status" value="2"/>
</dbReference>
<protein>
    <submittedName>
        <fullName evidence="7">Methyl-accepting chemotaxis protein</fullName>
    </submittedName>
</protein>
<dbReference type="PROSITE" id="PS50885">
    <property type="entry name" value="HAMP"/>
    <property type="match status" value="2"/>
</dbReference>
<dbReference type="InterPro" id="IPR003660">
    <property type="entry name" value="HAMP_dom"/>
</dbReference>
<gene>
    <name evidence="7" type="ORF">GGQ68_003956</name>
</gene>
<reference evidence="7 8" key="1">
    <citation type="submission" date="2020-08" db="EMBL/GenBank/DDBJ databases">
        <title>Genomic Encyclopedia of Type Strains, Phase IV (KMG-IV): sequencing the most valuable type-strain genomes for metagenomic binning, comparative biology and taxonomic classification.</title>
        <authorList>
            <person name="Goeker M."/>
        </authorList>
    </citation>
    <scope>NUCLEOTIDE SEQUENCE [LARGE SCALE GENOMIC DNA]</scope>
    <source>
        <strain evidence="7 8">DSM 102235</strain>
    </source>
</reference>
<dbReference type="Gene3D" id="1.10.287.950">
    <property type="entry name" value="Methyl-accepting chemotaxis protein"/>
    <property type="match status" value="1"/>
</dbReference>
<comment type="caution">
    <text evidence="7">The sequence shown here is derived from an EMBL/GenBank/DDBJ whole genome shotgun (WGS) entry which is preliminary data.</text>
</comment>